<gene>
    <name evidence="1" type="ORF">KIW84_076295</name>
</gene>
<reference evidence="1 2" key="1">
    <citation type="journal article" date="2022" name="Nat. Genet.">
        <title>Improved pea reference genome and pan-genome highlight genomic features and evolutionary characteristics.</title>
        <authorList>
            <person name="Yang T."/>
            <person name="Liu R."/>
            <person name="Luo Y."/>
            <person name="Hu S."/>
            <person name="Wang D."/>
            <person name="Wang C."/>
            <person name="Pandey M.K."/>
            <person name="Ge S."/>
            <person name="Xu Q."/>
            <person name="Li N."/>
            <person name="Li G."/>
            <person name="Huang Y."/>
            <person name="Saxena R.K."/>
            <person name="Ji Y."/>
            <person name="Li M."/>
            <person name="Yan X."/>
            <person name="He Y."/>
            <person name="Liu Y."/>
            <person name="Wang X."/>
            <person name="Xiang C."/>
            <person name="Varshney R.K."/>
            <person name="Ding H."/>
            <person name="Gao S."/>
            <person name="Zong X."/>
        </authorList>
    </citation>
    <scope>NUCLEOTIDE SEQUENCE [LARGE SCALE GENOMIC DNA]</scope>
    <source>
        <strain evidence="1 2">cv. Zhongwan 6</strain>
    </source>
</reference>
<dbReference type="PANTHER" id="PTHR46855:SF21">
    <property type="entry name" value="GATA ZINC FINGER PROTEIN"/>
    <property type="match status" value="1"/>
</dbReference>
<dbReference type="EMBL" id="JAMSHJ010000007">
    <property type="protein sequence ID" value="KAI5391430.1"/>
    <property type="molecule type" value="Genomic_DNA"/>
</dbReference>
<keyword evidence="2" id="KW-1185">Reference proteome</keyword>
<dbReference type="Proteomes" id="UP001058974">
    <property type="component" value="Chromosome 7"/>
</dbReference>
<evidence type="ECO:0000313" key="2">
    <source>
        <dbReference type="Proteomes" id="UP001058974"/>
    </source>
</evidence>
<dbReference type="Gramene" id="Psat07G0629500-T1">
    <property type="protein sequence ID" value="KAI5391430.1"/>
    <property type="gene ID" value="KIW84_076295"/>
</dbReference>
<name>A0A9D5A390_PEA</name>
<proteinExistence type="predicted"/>
<sequence>MVSSVTPLCPKELEDKSVLFNASISEKHESNCLNLEDANRTTTTNLDVKNKLSRSVLITKNGRKIPIFKKSRIPTKKRSPVVFVKLAPMEKFHRQLLDEWNEQVKLSESSSEEDILLFDNKNSFIADNEIGLGCILLKPDCDSM</sequence>
<dbReference type="OrthoDB" id="515401at2759"/>
<dbReference type="Gramene" id="Psat7g230200.1">
    <property type="protein sequence ID" value="Psat7g230200.1.cds"/>
    <property type="gene ID" value="Psat7g230200"/>
</dbReference>
<dbReference type="AlphaFoldDB" id="A0A9D5A390"/>
<protein>
    <submittedName>
        <fullName evidence="1">Uncharacterized protein</fullName>
    </submittedName>
</protein>
<evidence type="ECO:0000313" key="1">
    <source>
        <dbReference type="EMBL" id="KAI5391430.1"/>
    </source>
</evidence>
<organism evidence="1 2">
    <name type="scientific">Pisum sativum</name>
    <name type="common">Garden pea</name>
    <name type="synonym">Lathyrus oleraceus</name>
    <dbReference type="NCBI Taxonomy" id="3888"/>
    <lineage>
        <taxon>Eukaryota</taxon>
        <taxon>Viridiplantae</taxon>
        <taxon>Streptophyta</taxon>
        <taxon>Embryophyta</taxon>
        <taxon>Tracheophyta</taxon>
        <taxon>Spermatophyta</taxon>
        <taxon>Magnoliopsida</taxon>
        <taxon>eudicotyledons</taxon>
        <taxon>Gunneridae</taxon>
        <taxon>Pentapetalae</taxon>
        <taxon>rosids</taxon>
        <taxon>fabids</taxon>
        <taxon>Fabales</taxon>
        <taxon>Fabaceae</taxon>
        <taxon>Papilionoideae</taxon>
        <taxon>50 kb inversion clade</taxon>
        <taxon>NPAAA clade</taxon>
        <taxon>Hologalegina</taxon>
        <taxon>IRL clade</taxon>
        <taxon>Fabeae</taxon>
        <taxon>Lathyrus</taxon>
    </lineage>
</organism>
<comment type="caution">
    <text evidence="1">The sequence shown here is derived from an EMBL/GenBank/DDBJ whole genome shotgun (WGS) entry which is preliminary data.</text>
</comment>
<dbReference type="InterPro" id="IPR044589">
    <property type="entry name" value="GATA26/27"/>
</dbReference>
<dbReference type="PANTHER" id="PTHR46855">
    <property type="entry name" value="OSJNBB0038F03.10 PROTEIN"/>
    <property type="match status" value="1"/>
</dbReference>
<accession>A0A9D5A390</accession>